<dbReference type="SUPFAM" id="SSF51621">
    <property type="entry name" value="Phosphoenolpyruvate/pyruvate domain"/>
    <property type="match status" value="1"/>
</dbReference>
<dbReference type="GO" id="GO:0004451">
    <property type="term" value="F:isocitrate lyase activity"/>
    <property type="evidence" value="ECO:0007669"/>
    <property type="project" value="UniProtKB-EC"/>
</dbReference>
<evidence type="ECO:0000313" key="5">
    <source>
        <dbReference type="EMBL" id="MEN2768410.1"/>
    </source>
</evidence>
<dbReference type="NCBIfam" id="TIGR01346">
    <property type="entry name" value="isocit_lyase"/>
    <property type="match status" value="1"/>
</dbReference>
<dbReference type="CDD" id="cd00377">
    <property type="entry name" value="ICL_PEPM"/>
    <property type="match status" value="1"/>
</dbReference>
<comment type="caution">
    <text evidence="5">The sequence shown here is derived from an EMBL/GenBank/DDBJ whole genome shotgun (WGS) entry which is preliminary data.</text>
</comment>
<dbReference type="NCBIfam" id="NF011645">
    <property type="entry name" value="PRK15063.1"/>
    <property type="match status" value="1"/>
</dbReference>
<dbReference type="EC" id="4.1.3.1" evidence="1 4"/>
<dbReference type="EMBL" id="JBDIML010000005">
    <property type="protein sequence ID" value="MEN2768410.1"/>
    <property type="molecule type" value="Genomic_DNA"/>
</dbReference>
<evidence type="ECO:0000256" key="2">
    <source>
        <dbReference type="ARBA" id="ARBA00023239"/>
    </source>
</evidence>
<dbReference type="Proteomes" id="UP001444625">
    <property type="component" value="Unassembled WGS sequence"/>
</dbReference>
<dbReference type="PANTHER" id="PTHR21631:SF3">
    <property type="entry name" value="BIFUNCTIONAL GLYOXYLATE CYCLE PROTEIN"/>
    <property type="match status" value="1"/>
</dbReference>
<evidence type="ECO:0000256" key="3">
    <source>
        <dbReference type="ARBA" id="ARBA00023531"/>
    </source>
</evidence>
<reference evidence="5 6" key="1">
    <citation type="submission" date="2024-05" db="EMBL/GenBank/DDBJ databases">
        <authorList>
            <person name="Haq I."/>
            <person name="Ullah Z."/>
            <person name="Ahmad R."/>
            <person name="Li M."/>
            <person name="Tong Y."/>
        </authorList>
    </citation>
    <scope>NUCLEOTIDE SEQUENCE [LARGE SCALE GENOMIC DNA]</scope>
    <source>
        <strain evidence="5 6">16A2E</strain>
    </source>
</reference>
<comment type="catalytic activity">
    <reaction evidence="3">
        <text>D-threo-isocitrate = glyoxylate + succinate</text>
        <dbReference type="Rhea" id="RHEA:13245"/>
        <dbReference type="ChEBI" id="CHEBI:15562"/>
        <dbReference type="ChEBI" id="CHEBI:30031"/>
        <dbReference type="ChEBI" id="CHEBI:36655"/>
        <dbReference type="EC" id="4.1.3.1"/>
    </reaction>
</comment>
<dbReference type="InterPro" id="IPR006254">
    <property type="entry name" value="Isocitrate_lyase"/>
</dbReference>
<dbReference type="InterPro" id="IPR015813">
    <property type="entry name" value="Pyrv/PenolPyrv_kinase-like_dom"/>
</dbReference>
<proteinExistence type="predicted"/>
<keyword evidence="2 5" id="KW-0456">Lyase</keyword>
<dbReference type="InterPro" id="IPR040442">
    <property type="entry name" value="Pyrv_kinase-like_dom_sf"/>
</dbReference>
<dbReference type="Gene3D" id="3.20.20.60">
    <property type="entry name" value="Phosphoenolpyruvate-binding domains"/>
    <property type="match status" value="1"/>
</dbReference>
<gene>
    <name evidence="5" type="primary">aceA</name>
    <name evidence="5" type="ORF">ABC228_14600</name>
</gene>
<dbReference type="PIRSF" id="PIRSF001362">
    <property type="entry name" value="Isocit_lyase"/>
    <property type="match status" value="1"/>
</dbReference>
<dbReference type="PANTHER" id="PTHR21631">
    <property type="entry name" value="ISOCITRATE LYASE/MALATE SYNTHASE"/>
    <property type="match status" value="1"/>
</dbReference>
<dbReference type="InterPro" id="IPR039556">
    <property type="entry name" value="ICL/PEPM"/>
</dbReference>
<name>A0ABU9XJD2_9BACI</name>
<dbReference type="RefSeq" id="WP_345825897.1">
    <property type="nucleotide sequence ID" value="NZ_JBDIML010000005.1"/>
</dbReference>
<accession>A0ABU9XJD2</accession>
<dbReference type="InterPro" id="IPR018523">
    <property type="entry name" value="Isocitrate_lyase_ph_CS"/>
</dbReference>
<sequence length="425" mass="47087">MGRTRALELIKNWKENDRWEGVERPYSAEDVIRLRGSVDIDYTLARRGAEKLWHILQKEPYVKALGALTGNQAVQQVKAGLKAIYLSGWQVAADANAAGHMYPDQSLYPVNSVPNVVKRINQALQRADQIHYAEGKVDVDWFVPIVADAEAGFGGQLNAFELMKAMIESGASAVHFEDQLSSEKKCGHLGGKVLLPTQTAVRNLIAARFAADVMGTSTIIIARTDANAADLITSDVDPMDSGFITGERTPEGFFRTNAGIQQAIARGLSYAPYADLIWCETSEPNLEEAKHFADAIHAKYPGKLLAYNCSPSFNWQQKLTELEIAIFQDELAKMGYKFQFVTLAGFHALNYSMFELARKYQRFGMTAYSELQQNEFSSEIFGYTATKHQWEVGTGYFDEVAQVISGGSSSTVALRGSTEEEQFSN</sequence>
<evidence type="ECO:0000256" key="1">
    <source>
        <dbReference type="ARBA" id="ARBA00012909"/>
    </source>
</evidence>
<protein>
    <recommendedName>
        <fullName evidence="1 4">Isocitrate lyase</fullName>
        <ecNumber evidence="1 4">4.1.3.1</ecNumber>
    </recommendedName>
</protein>
<evidence type="ECO:0000256" key="4">
    <source>
        <dbReference type="NCBIfam" id="TIGR01346"/>
    </source>
</evidence>
<dbReference type="PROSITE" id="PS00161">
    <property type="entry name" value="ISOCITRATE_LYASE"/>
    <property type="match status" value="1"/>
</dbReference>
<keyword evidence="6" id="KW-1185">Reference proteome</keyword>
<dbReference type="Pfam" id="PF00463">
    <property type="entry name" value="ICL"/>
    <property type="match status" value="1"/>
</dbReference>
<organism evidence="5 6">
    <name type="scientific">Ornithinibacillus xuwenensis</name>
    <dbReference type="NCBI Taxonomy" id="3144668"/>
    <lineage>
        <taxon>Bacteria</taxon>
        <taxon>Bacillati</taxon>
        <taxon>Bacillota</taxon>
        <taxon>Bacilli</taxon>
        <taxon>Bacillales</taxon>
        <taxon>Bacillaceae</taxon>
        <taxon>Ornithinibacillus</taxon>
    </lineage>
</organism>
<evidence type="ECO:0000313" key="6">
    <source>
        <dbReference type="Proteomes" id="UP001444625"/>
    </source>
</evidence>